<evidence type="ECO:0000313" key="2">
    <source>
        <dbReference type="EMBL" id="GAA2724785.1"/>
    </source>
</evidence>
<dbReference type="Proteomes" id="UP001501842">
    <property type="component" value="Unassembled WGS sequence"/>
</dbReference>
<feature type="transmembrane region" description="Helical" evidence="1">
    <location>
        <begin position="20"/>
        <end position="40"/>
    </location>
</feature>
<accession>A0ABN3U612</accession>
<keyword evidence="1" id="KW-1133">Transmembrane helix</keyword>
<evidence type="ECO:0000256" key="1">
    <source>
        <dbReference type="SAM" id="Phobius"/>
    </source>
</evidence>
<keyword evidence="1" id="KW-0812">Transmembrane</keyword>
<name>A0ABN3U612_9ACTN</name>
<comment type="caution">
    <text evidence="2">The sequence shown here is derived from an EMBL/GenBank/DDBJ whole genome shotgun (WGS) entry which is preliminary data.</text>
</comment>
<proteinExistence type="predicted"/>
<keyword evidence="1" id="KW-0472">Membrane</keyword>
<organism evidence="2 3">
    <name type="scientific">Actinocorallia aurantiaca</name>
    <dbReference type="NCBI Taxonomy" id="46204"/>
    <lineage>
        <taxon>Bacteria</taxon>
        <taxon>Bacillati</taxon>
        <taxon>Actinomycetota</taxon>
        <taxon>Actinomycetes</taxon>
        <taxon>Streptosporangiales</taxon>
        <taxon>Thermomonosporaceae</taxon>
        <taxon>Actinocorallia</taxon>
    </lineage>
</organism>
<dbReference type="RefSeq" id="WP_344450312.1">
    <property type="nucleotide sequence ID" value="NZ_BAAATZ010000007.1"/>
</dbReference>
<dbReference type="EMBL" id="BAAATZ010000007">
    <property type="protein sequence ID" value="GAA2724785.1"/>
    <property type="molecule type" value="Genomic_DNA"/>
</dbReference>
<sequence>MFFLVLSVGGRILDPDAQGWARALSAVALLVLIAAIVVLLSHRSSLVPDGGQAVRPTSRDRPALTILDHIHNEEKPCAGA</sequence>
<protein>
    <submittedName>
        <fullName evidence="2">Uncharacterized protein</fullName>
    </submittedName>
</protein>
<reference evidence="2 3" key="1">
    <citation type="journal article" date="2019" name="Int. J. Syst. Evol. Microbiol.">
        <title>The Global Catalogue of Microorganisms (GCM) 10K type strain sequencing project: providing services to taxonomists for standard genome sequencing and annotation.</title>
        <authorList>
            <consortium name="The Broad Institute Genomics Platform"/>
            <consortium name="The Broad Institute Genome Sequencing Center for Infectious Disease"/>
            <person name="Wu L."/>
            <person name="Ma J."/>
        </authorList>
    </citation>
    <scope>NUCLEOTIDE SEQUENCE [LARGE SCALE GENOMIC DNA]</scope>
    <source>
        <strain evidence="2 3">JCM 8201</strain>
    </source>
</reference>
<evidence type="ECO:0000313" key="3">
    <source>
        <dbReference type="Proteomes" id="UP001501842"/>
    </source>
</evidence>
<keyword evidence="3" id="KW-1185">Reference proteome</keyword>
<gene>
    <name evidence="2" type="ORF">GCM10010439_23240</name>
</gene>